<dbReference type="Pfam" id="PF04054">
    <property type="entry name" value="Not1"/>
    <property type="match status" value="1"/>
</dbReference>
<dbReference type="EMBL" id="MLAK01000595">
    <property type="protein sequence ID" value="OHT11033.1"/>
    <property type="molecule type" value="Genomic_DNA"/>
</dbReference>
<dbReference type="RefSeq" id="XP_068364169.1">
    <property type="nucleotide sequence ID" value="XM_068500787.1"/>
</dbReference>
<dbReference type="OrthoDB" id="1933107at2759"/>
<dbReference type="GO" id="GO:0017148">
    <property type="term" value="P:negative regulation of translation"/>
    <property type="evidence" value="ECO:0007669"/>
    <property type="project" value="InterPro"/>
</dbReference>
<gene>
    <name evidence="2" type="ORF">TRFO_19424</name>
</gene>
<dbReference type="GO" id="GO:0030015">
    <property type="term" value="C:CCR4-NOT core complex"/>
    <property type="evidence" value="ECO:0007669"/>
    <property type="project" value="InterPro"/>
</dbReference>
<dbReference type="PANTHER" id="PTHR13162:SF8">
    <property type="entry name" value="CCR4-NOT TRANSCRIPTION COMPLEX SUBUNIT 1"/>
    <property type="match status" value="1"/>
</dbReference>
<keyword evidence="3" id="KW-1185">Reference proteome</keyword>
<evidence type="ECO:0000313" key="3">
    <source>
        <dbReference type="Proteomes" id="UP000179807"/>
    </source>
</evidence>
<evidence type="ECO:0000259" key="1">
    <source>
        <dbReference type="Pfam" id="PF04054"/>
    </source>
</evidence>
<dbReference type="Gene3D" id="1.25.40.180">
    <property type="match status" value="1"/>
</dbReference>
<dbReference type="GO" id="GO:0000932">
    <property type="term" value="C:P-body"/>
    <property type="evidence" value="ECO:0007669"/>
    <property type="project" value="TreeGrafter"/>
</dbReference>
<proteinExistence type="predicted"/>
<dbReference type="GO" id="GO:0000288">
    <property type="term" value="P:nuclear-transcribed mRNA catabolic process, deadenylation-dependent decay"/>
    <property type="evidence" value="ECO:0007669"/>
    <property type="project" value="TreeGrafter"/>
</dbReference>
<dbReference type="Proteomes" id="UP000179807">
    <property type="component" value="Unassembled WGS sequence"/>
</dbReference>
<dbReference type="AlphaFoldDB" id="A0A1J4KI24"/>
<dbReference type="PANTHER" id="PTHR13162">
    <property type="entry name" value="CCR4-NOT TRANSCRIPTION COMPLEX"/>
    <property type="match status" value="1"/>
</dbReference>
<organism evidence="2 3">
    <name type="scientific">Tritrichomonas foetus</name>
    <dbReference type="NCBI Taxonomy" id="1144522"/>
    <lineage>
        <taxon>Eukaryota</taxon>
        <taxon>Metamonada</taxon>
        <taxon>Parabasalia</taxon>
        <taxon>Tritrichomonadida</taxon>
        <taxon>Tritrichomonadidae</taxon>
        <taxon>Tritrichomonas</taxon>
    </lineage>
</organism>
<feature type="domain" description="CCR4-Not complex component Not1 C-terminal" evidence="1">
    <location>
        <begin position="781"/>
        <end position="1118"/>
    </location>
</feature>
<dbReference type="InterPro" id="IPR040398">
    <property type="entry name" value="Not1"/>
</dbReference>
<dbReference type="Gene3D" id="1.25.40.790">
    <property type="match status" value="1"/>
</dbReference>
<evidence type="ECO:0000313" key="2">
    <source>
        <dbReference type="EMBL" id="OHT11033.1"/>
    </source>
</evidence>
<dbReference type="GO" id="GO:0060090">
    <property type="term" value="F:molecular adaptor activity"/>
    <property type="evidence" value="ECO:0007669"/>
    <property type="project" value="TreeGrafter"/>
</dbReference>
<sequence length="1151" mass="130586">MKRCRYPSTVARDFDSNIFRECQKILSLPLPKIYKHLIQILDDKNNAINISHNQHNSNLSINTVHDMKLLCILRYILDIPPNESTVVLFGWYVINNLVPLPTIFYYVHQLTMLLPDGISLFALFAQAIITRLPKYCFICKYLLSLPSLQFTHNELHIVLSQVARDSFPFEICDHKNHYVIPTNRPFYPEIRTITAPPLFPLNAPLIQLKPNIFASIEFAATLPADDQRLFCVNLCLTYSPPSVKLRFLPLLSAACGYTRLLLFDSSHLAWSAFEIHPQLERMANWISALSVEHGPPPPLYLLNIPLLVRECAAIGSLSHCLVFLIALFSKTANSPNNQYNLPNPLTVSILSVLAAVYNVKGIRTDIKALIEKFCGLFKTEINYFYSHDILIPPNSFDISANFQSVGAQSIFQPSAMKNLNNKSWAVHDSINDSVVHAYFHYVPNRGMLPLDLQELCANAQKIEKYYFVDGTSHTFRSFKSFKSFNTIKTLKSSLKYSQESDQEMLQCFVSLALADSPILAKNSAVLFKKATKRMTSMIDLCPLFRCAFPNRYILAASLERNCFAPEDVNSLFSELLTNSKTAPIAGPMISSFMPMVYQFCKDYPFTSVKLILSLSKHSSNPLTKTTNTNFISGNNRVTGNLNQNANNASTVNDGLTQERVLPTPLKSHAPILKSFLEFSVQKTENTRNDFLSKVSKASVPQIISLFSFVFGVTQKKKSAKCPTTTDYSAIDGLCWSLGLSDNRFNNDKLNSNCFSAATAIAPESPPLLLFRLINGLLTHLQVQSKYLIKDLLENLSPSKMPSFAICWMQLVMHHEALPSFIDSNDRVLSQFCLNFLLLCIKLIIIMPDVFYRGVTRIFMTVASSAPKFLVSYHSLLLENLPFQFIQIRNIILNATPTTSEIVSLLKQNNSSLIDDFAIDINEIESPQESEKVNKLLNHLMPPIGFNYEDSLHAKGMCVVTEKAFQSKETASIAKFISTIIKRVTNEQTNFGLTLPKVIYQFVLFSMNKEIHYGSQNNQQYGKINNNNKSHNKSGKNLIQEMFIAIQNLCDEKTLVNLYNAILDQIRYPNIHTTIASELITKLFERGNKFKRELIYVTILKRMMCVTQPPTALKITFKGLATRYKKDIERFFRENGEISTYNRAQKFLRKFM</sequence>
<comment type="caution">
    <text evidence="2">The sequence shown here is derived from an EMBL/GenBank/DDBJ whole genome shotgun (WGS) entry which is preliminary data.</text>
</comment>
<dbReference type="InterPro" id="IPR007196">
    <property type="entry name" value="CCR4-Not_Not1_C"/>
</dbReference>
<name>A0A1J4KI24_9EUKA</name>
<dbReference type="VEuPathDB" id="TrichDB:TRFO_19424"/>
<accession>A0A1J4KI24</accession>
<reference evidence="2" key="1">
    <citation type="submission" date="2016-10" db="EMBL/GenBank/DDBJ databases">
        <authorList>
            <person name="Benchimol M."/>
            <person name="Almeida L.G."/>
            <person name="Vasconcelos A.T."/>
            <person name="Perreira-Neves A."/>
            <person name="Rosa I.A."/>
            <person name="Tasca T."/>
            <person name="Bogo M.R."/>
            <person name="de Souza W."/>
        </authorList>
    </citation>
    <scope>NUCLEOTIDE SEQUENCE [LARGE SCALE GENOMIC DNA]</scope>
    <source>
        <strain evidence="2">K</strain>
    </source>
</reference>
<protein>
    <recommendedName>
        <fullName evidence="1">CCR4-Not complex component Not1 C-terminal domain-containing protein</fullName>
    </recommendedName>
</protein>
<dbReference type="GeneID" id="94835491"/>
<dbReference type="Gene3D" id="1.25.40.800">
    <property type="match status" value="1"/>
</dbReference>